<accession>A0A0G9HD84</accession>
<keyword evidence="2" id="KW-1185">Reference proteome</keyword>
<dbReference type="EMBL" id="CP017480">
    <property type="protein sequence ID" value="APG05927.1"/>
    <property type="molecule type" value="Genomic_DNA"/>
</dbReference>
<dbReference type="AlphaFoldDB" id="A0A0G9HD84"/>
<dbReference type="KEGG" id="lrz:BJI69_19815"/>
<gene>
    <name evidence="1" type="ORF">BJI69_19815</name>
</gene>
<dbReference type="Proteomes" id="UP000182987">
    <property type="component" value="Chromosome"/>
</dbReference>
<evidence type="ECO:0000313" key="1">
    <source>
        <dbReference type="EMBL" id="APG05927.1"/>
    </source>
</evidence>
<name>A0A0G9HD84_9GAMM</name>
<sequence length="119" mass="13542">MKTFPIDDEEARCGAFEIENAYVSRHSVAKVLKGIAGVTAVQLRGRVLSADEVRVAFCFMGQPCIVWEPFSDNSRYWIGPEGPEARGPDISPIRTAFDRHEPPFLRRLFWDLLLGRFSR</sequence>
<protein>
    <submittedName>
        <fullName evidence="1">Uncharacterized protein</fullName>
    </submittedName>
</protein>
<evidence type="ECO:0000313" key="2">
    <source>
        <dbReference type="Proteomes" id="UP000182987"/>
    </source>
</evidence>
<reference evidence="2" key="1">
    <citation type="submission" date="2016-09" db="EMBL/GenBank/DDBJ databases">
        <authorList>
            <person name="Lysoe E."/>
        </authorList>
    </citation>
    <scope>NUCLEOTIDE SEQUENCE [LARGE SCALE GENOMIC DNA]</scope>
    <source>
        <strain evidence="2">LJ96T</strain>
    </source>
</reference>
<proteinExistence type="predicted"/>
<dbReference type="PATRIC" id="fig|1440763.5.peg.1663"/>
<dbReference type="STRING" id="1440763.BJI69_19815"/>
<organism evidence="1 2">
    <name type="scientific">Luteibacter rhizovicinus DSM 16549</name>
    <dbReference type="NCBI Taxonomy" id="1440763"/>
    <lineage>
        <taxon>Bacteria</taxon>
        <taxon>Pseudomonadati</taxon>
        <taxon>Pseudomonadota</taxon>
        <taxon>Gammaproteobacteria</taxon>
        <taxon>Lysobacterales</taxon>
        <taxon>Rhodanobacteraceae</taxon>
        <taxon>Luteibacter</taxon>
    </lineage>
</organism>